<keyword evidence="3" id="KW-1185">Reference proteome</keyword>
<accession>A0ABR1IK73</accession>
<feature type="compositionally biased region" description="Pro residues" evidence="1">
    <location>
        <begin position="189"/>
        <end position="199"/>
    </location>
</feature>
<dbReference type="Proteomes" id="UP001498398">
    <property type="component" value="Unassembled WGS sequence"/>
</dbReference>
<evidence type="ECO:0000313" key="3">
    <source>
        <dbReference type="Proteomes" id="UP001498398"/>
    </source>
</evidence>
<evidence type="ECO:0000256" key="1">
    <source>
        <dbReference type="SAM" id="MobiDB-lite"/>
    </source>
</evidence>
<feature type="region of interest" description="Disordered" evidence="1">
    <location>
        <begin position="184"/>
        <end position="245"/>
    </location>
</feature>
<organism evidence="2 3">
    <name type="scientific">Marasmiellus scandens</name>
    <dbReference type="NCBI Taxonomy" id="2682957"/>
    <lineage>
        <taxon>Eukaryota</taxon>
        <taxon>Fungi</taxon>
        <taxon>Dikarya</taxon>
        <taxon>Basidiomycota</taxon>
        <taxon>Agaricomycotina</taxon>
        <taxon>Agaricomycetes</taxon>
        <taxon>Agaricomycetidae</taxon>
        <taxon>Agaricales</taxon>
        <taxon>Marasmiineae</taxon>
        <taxon>Omphalotaceae</taxon>
        <taxon>Marasmiellus</taxon>
    </lineage>
</organism>
<sequence>MSCFVCVGPPNNTVAYPPLVPGISNAVQWRPGGIPGQSPPFPMNIVCDTDDEAQEIWRLMQPWAIENHHRSRDQQIVALDNDPRMVQLAQLVEQVPNRKYWAVRLGSTVGIYFSGREAMANMDGSASIRFRRAFSFHEFLLVVKAMISNNPASLGPLDDYYPSKHPVQAEVIRNAALAHINNLSFQPTTPTPSPAPLPPTQDHAVFPTPSTPSRAGGASSQHGTPSSHHATPAARTPGRGTRWGDNEIAEVEDILLRAAGSDDFVDELSLSLGTSEAISRFLWVLIQGR</sequence>
<name>A0ABR1IK73_9AGAR</name>
<gene>
    <name evidence="2" type="ORF">VKT23_019887</name>
</gene>
<evidence type="ECO:0000313" key="2">
    <source>
        <dbReference type="EMBL" id="KAK7434982.1"/>
    </source>
</evidence>
<dbReference type="EMBL" id="JBANRG010000113">
    <property type="protein sequence ID" value="KAK7434982.1"/>
    <property type="molecule type" value="Genomic_DNA"/>
</dbReference>
<proteinExistence type="predicted"/>
<feature type="compositionally biased region" description="Polar residues" evidence="1">
    <location>
        <begin position="218"/>
        <end position="229"/>
    </location>
</feature>
<comment type="caution">
    <text evidence="2">The sequence shown here is derived from an EMBL/GenBank/DDBJ whole genome shotgun (WGS) entry which is preliminary data.</text>
</comment>
<protein>
    <submittedName>
        <fullName evidence="2">Uncharacterized protein</fullName>
    </submittedName>
</protein>
<reference evidence="2 3" key="1">
    <citation type="submission" date="2024-01" db="EMBL/GenBank/DDBJ databases">
        <title>A draft genome for the cacao thread blight pathogen Marasmiellus scandens.</title>
        <authorList>
            <person name="Baruah I.K."/>
            <person name="Leung J."/>
            <person name="Bukari Y."/>
            <person name="Amoako-Attah I."/>
            <person name="Meinhardt L.W."/>
            <person name="Bailey B.A."/>
            <person name="Cohen S.P."/>
        </authorList>
    </citation>
    <scope>NUCLEOTIDE SEQUENCE [LARGE SCALE GENOMIC DNA]</scope>
    <source>
        <strain evidence="2 3">GH-19</strain>
    </source>
</reference>